<protein>
    <submittedName>
        <fullName evidence="1">Uncharacterized protein</fullName>
    </submittedName>
</protein>
<dbReference type="EMBL" id="GL435766">
    <property type="protein sequence ID" value="EFN72708.1"/>
    <property type="molecule type" value="Genomic_DNA"/>
</dbReference>
<sequence length="54" mass="6105">MDGFIRTCTATSMSRFVDNFNSDVIVGIGRYLEACTRQIHGSKLRRLQLTTPAR</sequence>
<dbReference type="Proteomes" id="UP000000311">
    <property type="component" value="Unassembled WGS sequence"/>
</dbReference>
<organism evidence="2">
    <name type="scientific">Camponotus floridanus</name>
    <name type="common">Florida carpenter ant</name>
    <dbReference type="NCBI Taxonomy" id="104421"/>
    <lineage>
        <taxon>Eukaryota</taxon>
        <taxon>Metazoa</taxon>
        <taxon>Ecdysozoa</taxon>
        <taxon>Arthropoda</taxon>
        <taxon>Hexapoda</taxon>
        <taxon>Insecta</taxon>
        <taxon>Pterygota</taxon>
        <taxon>Neoptera</taxon>
        <taxon>Endopterygota</taxon>
        <taxon>Hymenoptera</taxon>
        <taxon>Apocrita</taxon>
        <taxon>Aculeata</taxon>
        <taxon>Formicoidea</taxon>
        <taxon>Formicidae</taxon>
        <taxon>Formicinae</taxon>
        <taxon>Camponotus</taxon>
    </lineage>
</organism>
<evidence type="ECO:0000313" key="1">
    <source>
        <dbReference type="EMBL" id="EFN72708.1"/>
    </source>
</evidence>
<name>E2A1N5_CAMFO</name>
<keyword evidence="2" id="KW-1185">Reference proteome</keyword>
<gene>
    <name evidence="1" type="ORF">EAG_06893</name>
</gene>
<accession>E2A1N5</accession>
<reference evidence="1 2" key="1">
    <citation type="journal article" date="2010" name="Science">
        <title>Genomic comparison of the ants Camponotus floridanus and Harpegnathos saltator.</title>
        <authorList>
            <person name="Bonasio R."/>
            <person name="Zhang G."/>
            <person name="Ye C."/>
            <person name="Mutti N.S."/>
            <person name="Fang X."/>
            <person name="Qin N."/>
            <person name="Donahue G."/>
            <person name="Yang P."/>
            <person name="Li Q."/>
            <person name="Li C."/>
            <person name="Zhang P."/>
            <person name="Huang Z."/>
            <person name="Berger S.L."/>
            <person name="Reinberg D."/>
            <person name="Wang J."/>
            <person name="Liebig J."/>
        </authorList>
    </citation>
    <scope>NUCLEOTIDE SEQUENCE [LARGE SCALE GENOMIC DNA]</scope>
    <source>
        <strain evidence="2">C129</strain>
    </source>
</reference>
<evidence type="ECO:0000313" key="2">
    <source>
        <dbReference type="Proteomes" id="UP000000311"/>
    </source>
</evidence>
<dbReference type="InParanoid" id="E2A1N5"/>
<proteinExistence type="predicted"/>
<dbReference type="AlphaFoldDB" id="E2A1N5"/>